<evidence type="ECO:0000313" key="1">
    <source>
        <dbReference type="Proteomes" id="UP000095283"/>
    </source>
</evidence>
<sequence length="105" mass="11862">MSNCVNDCSKTNEDEDNIVCSNNQKTREECSINEDQTNSNAPDPEVLAAEKVLNAFLYYKRFGREKICQIVVGLKQLPTAHQLLLGPTHSEHIRNVLKGVDHNHE</sequence>
<accession>A0A1I7X3I1</accession>
<dbReference type="Proteomes" id="UP000095283">
    <property type="component" value="Unplaced"/>
</dbReference>
<reference evidence="2" key="1">
    <citation type="submission" date="2016-11" db="UniProtKB">
        <authorList>
            <consortium name="WormBaseParasite"/>
        </authorList>
    </citation>
    <scope>IDENTIFICATION</scope>
</reference>
<name>A0A1I7X3I1_HETBA</name>
<keyword evidence="1" id="KW-1185">Reference proteome</keyword>
<proteinExistence type="predicted"/>
<organism evidence="1 2">
    <name type="scientific">Heterorhabditis bacteriophora</name>
    <name type="common">Entomopathogenic nematode worm</name>
    <dbReference type="NCBI Taxonomy" id="37862"/>
    <lineage>
        <taxon>Eukaryota</taxon>
        <taxon>Metazoa</taxon>
        <taxon>Ecdysozoa</taxon>
        <taxon>Nematoda</taxon>
        <taxon>Chromadorea</taxon>
        <taxon>Rhabditida</taxon>
        <taxon>Rhabditina</taxon>
        <taxon>Rhabditomorpha</taxon>
        <taxon>Strongyloidea</taxon>
        <taxon>Heterorhabditidae</taxon>
        <taxon>Heterorhabditis</taxon>
    </lineage>
</organism>
<evidence type="ECO:0000313" key="2">
    <source>
        <dbReference type="WBParaSite" id="Hba_12060"/>
    </source>
</evidence>
<dbReference type="WBParaSite" id="Hba_12060">
    <property type="protein sequence ID" value="Hba_12060"/>
    <property type="gene ID" value="Hba_12060"/>
</dbReference>
<protein>
    <submittedName>
        <fullName evidence="2">DUF2795 domain-containing protein</fullName>
    </submittedName>
</protein>
<dbReference type="AlphaFoldDB" id="A0A1I7X3I1"/>